<reference evidence="2 3" key="1">
    <citation type="submission" date="2023-12" db="EMBL/GenBank/DDBJ databases">
        <title>Sinomonas terricola sp. nov, isolated from litchi orchard soil in Guangdong, PR China.</title>
        <authorList>
            <person name="Jiaxin W."/>
            <person name="Yang Z."/>
            <person name="Honghui Z."/>
        </authorList>
    </citation>
    <scope>NUCLEOTIDE SEQUENCE [LARGE SCALE GENOMIC DNA]</scope>
    <source>
        <strain evidence="2 3">JGH33</strain>
    </source>
</reference>
<dbReference type="RefSeq" id="WP_323278345.1">
    <property type="nucleotide sequence ID" value="NZ_JAYGGQ010000004.1"/>
</dbReference>
<evidence type="ECO:0000259" key="1">
    <source>
        <dbReference type="PROSITE" id="PS50943"/>
    </source>
</evidence>
<dbReference type="PROSITE" id="PS50943">
    <property type="entry name" value="HTH_CROC1"/>
    <property type="match status" value="1"/>
</dbReference>
<organism evidence="2 3">
    <name type="scientific">Sinomonas terricola</name>
    <dbReference type="NCBI Taxonomy" id="3110330"/>
    <lineage>
        <taxon>Bacteria</taxon>
        <taxon>Bacillati</taxon>
        <taxon>Actinomycetota</taxon>
        <taxon>Actinomycetes</taxon>
        <taxon>Micrococcales</taxon>
        <taxon>Micrococcaceae</taxon>
        <taxon>Sinomonas</taxon>
    </lineage>
</organism>
<dbReference type="SMART" id="SM00530">
    <property type="entry name" value="HTH_XRE"/>
    <property type="match status" value="1"/>
</dbReference>
<dbReference type="Pfam" id="PF13443">
    <property type="entry name" value="HTH_26"/>
    <property type="match status" value="1"/>
</dbReference>
<feature type="domain" description="HTH cro/C1-type" evidence="1">
    <location>
        <begin position="15"/>
        <end position="70"/>
    </location>
</feature>
<dbReference type="CDD" id="cd00093">
    <property type="entry name" value="HTH_XRE"/>
    <property type="match status" value="1"/>
</dbReference>
<dbReference type="Gene3D" id="1.10.260.40">
    <property type="entry name" value="lambda repressor-like DNA-binding domains"/>
    <property type="match status" value="1"/>
</dbReference>
<dbReference type="InterPro" id="IPR010982">
    <property type="entry name" value="Lambda_DNA-bd_dom_sf"/>
</dbReference>
<dbReference type="SUPFAM" id="SSF47413">
    <property type="entry name" value="lambda repressor-like DNA-binding domains"/>
    <property type="match status" value="1"/>
</dbReference>
<dbReference type="InterPro" id="IPR001387">
    <property type="entry name" value="Cro/C1-type_HTH"/>
</dbReference>
<evidence type="ECO:0000313" key="2">
    <source>
        <dbReference type="EMBL" id="MEA5454499.1"/>
    </source>
</evidence>
<comment type="caution">
    <text evidence="2">The sequence shown here is derived from an EMBL/GenBank/DDBJ whole genome shotgun (WGS) entry which is preliminary data.</text>
</comment>
<evidence type="ECO:0000313" key="3">
    <source>
        <dbReference type="Proteomes" id="UP001304769"/>
    </source>
</evidence>
<sequence length="90" mass="9421">METPSTPTQAVAAVVREALARRKITDTALSEATGIPSATLSRRLSGGKKAFDVDELYAIAEFLEASPADLLARATALLPSQPSPVITRVA</sequence>
<name>A0ABU5T4Q7_9MICC</name>
<proteinExistence type="predicted"/>
<keyword evidence="3" id="KW-1185">Reference proteome</keyword>
<dbReference type="Proteomes" id="UP001304769">
    <property type="component" value="Unassembled WGS sequence"/>
</dbReference>
<gene>
    <name evidence="2" type="ORF">SPF06_07175</name>
</gene>
<dbReference type="EMBL" id="JAYGGQ010000004">
    <property type="protein sequence ID" value="MEA5454499.1"/>
    <property type="molecule type" value="Genomic_DNA"/>
</dbReference>
<protein>
    <submittedName>
        <fullName evidence="2">Helix-turn-helix transcriptional regulator</fullName>
    </submittedName>
</protein>
<accession>A0ABU5T4Q7</accession>